<dbReference type="InterPro" id="IPR011013">
    <property type="entry name" value="Gal_mutarotase_sf_dom"/>
</dbReference>
<name>A0A8S1EBH6_9PELO</name>
<evidence type="ECO:0000313" key="8">
    <source>
        <dbReference type="EMBL" id="CAB3396957.1"/>
    </source>
</evidence>
<dbReference type="SUPFAM" id="SSF74650">
    <property type="entry name" value="Galactose mutarotase-like"/>
    <property type="match status" value="1"/>
</dbReference>
<reference evidence="8 9" key="1">
    <citation type="submission" date="2020-04" db="EMBL/GenBank/DDBJ databases">
        <authorList>
            <person name="Laetsch R D."/>
            <person name="Stevens L."/>
            <person name="Kumar S."/>
            <person name="Blaxter L. M."/>
        </authorList>
    </citation>
    <scope>NUCLEOTIDE SEQUENCE [LARGE SCALE GENOMIC DNA]</scope>
</reference>
<feature type="domain" description="Glycoside hydrolase family 38 central" evidence="7">
    <location>
        <begin position="403"/>
        <end position="476"/>
    </location>
</feature>
<dbReference type="GO" id="GO:0000139">
    <property type="term" value="C:Golgi membrane"/>
    <property type="evidence" value="ECO:0007669"/>
    <property type="project" value="TreeGrafter"/>
</dbReference>
<dbReference type="GO" id="GO:0004559">
    <property type="term" value="F:alpha-mannosidase activity"/>
    <property type="evidence" value="ECO:0007669"/>
    <property type="project" value="InterPro"/>
</dbReference>
<dbReference type="AlphaFoldDB" id="A0A8S1EBH6"/>
<evidence type="ECO:0000256" key="1">
    <source>
        <dbReference type="ARBA" id="ARBA00009792"/>
    </source>
</evidence>
<evidence type="ECO:0000259" key="7">
    <source>
        <dbReference type="SMART" id="SM00872"/>
    </source>
</evidence>
<dbReference type="Gene3D" id="3.20.110.10">
    <property type="entry name" value="Glycoside hydrolase 38, N terminal domain"/>
    <property type="match status" value="1"/>
</dbReference>
<evidence type="ECO:0000256" key="4">
    <source>
        <dbReference type="ARBA" id="ARBA00022833"/>
    </source>
</evidence>
<dbReference type="InterPro" id="IPR015341">
    <property type="entry name" value="Glyco_hydro_38_cen"/>
</dbReference>
<dbReference type="InterPro" id="IPR013780">
    <property type="entry name" value="Glyco_hydro_b"/>
</dbReference>
<dbReference type="Pfam" id="PF09261">
    <property type="entry name" value="Alpha-mann_mid"/>
    <property type="match status" value="1"/>
</dbReference>
<dbReference type="EC" id="3.2.1.-" evidence="6"/>
<dbReference type="FunFam" id="3.20.110.10:FF:000010">
    <property type="entry name" value="Alpha-mannosidase"/>
    <property type="match status" value="1"/>
</dbReference>
<dbReference type="SMART" id="SM00872">
    <property type="entry name" value="Alpha-mann_mid"/>
    <property type="match status" value="1"/>
</dbReference>
<keyword evidence="9" id="KW-1185">Reference proteome</keyword>
<protein>
    <recommendedName>
        <fullName evidence="6">Alpha-mannosidase</fullName>
        <ecNumber evidence="6">3.2.1.-</ecNumber>
    </recommendedName>
</protein>
<comment type="similarity">
    <text evidence="1 6">Belongs to the glycosyl hydrolase 38 family.</text>
</comment>
<dbReference type="GO" id="GO:0030246">
    <property type="term" value="F:carbohydrate binding"/>
    <property type="evidence" value="ECO:0007669"/>
    <property type="project" value="InterPro"/>
</dbReference>
<dbReference type="Proteomes" id="UP000494206">
    <property type="component" value="Unassembled WGS sequence"/>
</dbReference>
<dbReference type="SUPFAM" id="SSF88688">
    <property type="entry name" value="Families 57/38 glycoside transferase middle domain"/>
    <property type="match status" value="1"/>
</dbReference>
<dbReference type="Pfam" id="PF01074">
    <property type="entry name" value="Glyco_hydro_38N"/>
    <property type="match status" value="1"/>
</dbReference>
<dbReference type="InterPro" id="IPR011330">
    <property type="entry name" value="Glyco_hydro/deAcase_b/a-brl"/>
</dbReference>
<dbReference type="EMBL" id="CADEPM010000001">
    <property type="protein sequence ID" value="CAB3396957.1"/>
    <property type="molecule type" value="Genomic_DNA"/>
</dbReference>
<dbReference type="Gene3D" id="2.70.98.30">
    <property type="entry name" value="Golgi alpha-mannosidase II, domain 4"/>
    <property type="match status" value="1"/>
</dbReference>
<dbReference type="GO" id="GO:0006491">
    <property type="term" value="P:N-glycan processing"/>
    <property type="evidence" value="ECO:0007669"/>
    <property type="project" value="TreeGrafter"/>
</dbReference>
<organism evidence="8 9">
    <name type="scientific">Caenorhabditis bovis</name>
    <dbReference type="NCBI Taxonomy" id="2654633"/>
    <lineage>
        <taxon>Eukaryota</taxon>
        <taxon>Metazoa</taxon>
        <taxon>Ecdysozoa</taxon>
        <taxon>Nematoda</taxon>
        <taxon>Chromadorea</taxon>
        <taxon>Rhabditida</taxon>
        <taxon>Rhabditina</taxon>
        <taxon>Rhabditomorpha</taxon>
        <taxon>Rhabditoidea</taxon>
        <taxon>Rhabditidae</taxon>
        <taxon>Peloderinae</taxon>
        <taxon>Caenorhabditis</taxon>
    </lineage>
</organism>
<dbReference type="GO" id="GO:0046872">
    <property type="term" value="F:metal ion binding"/>
    <property type="evidence" value="ECO:0007669"/>
    <property type="project" value="UniProtKB-KW"/>
</dbReference>
<dbReference type="InterPro" id="IPR050843">
    <property type="entry name" value="Glycosyl_Hydrlase_38"/>
</dbReference>
<evidence type="ECO:0000256" key="3">
    <source>
        <dbReference type="ARBA" id="ARBA00022801"/>
    </source>
</evidence>
<dbReference type="InterPro" id="IPR000602">
    <property type="entry name" value="Glyco_hydro_38_N"/>
</dbReference>
<dbReference type="Gene3D" id="1.20.1270.50">
    <property type="entry name" value="Glycoside hydrolase family 38, central domain"/>
    <property type="match status" value="1"/>
</dbReference>
<dbReference type="PANTHER" id="PTHR11607">
    <property type="entry name" value="ALPHA-MANNOSIDASE"/>
    <property type="match status" value="1"/>
</dbReference>
<dbReference type="InterPro" id="IPR027291">
    <property type="entry name" value="Glyco_hydro_38_N_sf"/>
</dbReference>
<proteinExistence type="inferred from homology"/>
<sequence>MIAIKKKKHGYRTSEIRFKCRLEISRRFPFQFPAKQYRRNVEPIQEPKTDYNTFEMFKTVVGLRNMQIHSKEPKSHKKLRVFVLPFTHVDPGWLKTFESYTADTNAILTNMHNFMTKNEKMRFMWAEFVFFERWFRIQNETVRDDVRRLVSEGRLELASGSWVMTDEANVLFPVSVDNIIEGFDYIQNEFHTKPTVVWSNDPFGYSNSVPYLFRKAGVRRSVINRIHHSLKNSLQQRHAIPFRWRQYFDKNGENDVLTHVLPYTHYDVLNSCGPDSYVCCEFDFKRITKWHCGQTVAITSSNVEAKAKKLVGQFRKMSEMYEAPVLLMMLGDDFRYDMIEEWHQQHDNFLPLFDEINKGNEVKISFGTFNDYFNELESYYNQTETQPPTLSGDFFPYMCALRDYWTGYYTTRPFYKRQGRELHHLIRTADLLSALHGGYSSEVLQFARRNLSLFQHHDAITGTSKVSVMKDYSHLLHSSIIAVKEEIEKIEEIQIVGEKYPRKQFETETQRLLKIESEMTLSIFNSLMSTIDDVIAVRVDSVNIQVLGENGKIVNAQIEPFVEKGKLENNEFWLVFGASLKPLAYTNFVLRKVDNADESTTICEVSTRKQFSDKLKSQIHTVFSDQIESKYSLESDFLKTYHSEVTGLVETAVLRTENNKELSLAQNFVTYKGASGGAYLMRVSTSELYKPKSEFHYYVRGPIRQSTHLFMDMIYQRTSLKNIQGFAGRQLDIEMRVDIANQRNLEMMVRFETNSSNFFGFADSVGLQMLRRSFYKDLNVAANFYPMPSSAAVQYDDVRVTVSSNVEHGVRFYENGGIEINIDRKLNQDDGKGLGYGEDSIPVDLIPVDMRFSVLLETGLADFDSSQHSTSHSAFGHRSVQNVIYPPMVAISSNKKQFDVFSELPCDLQLLSIRPISKNRKLLTLFRHGIVQKDQDCSMNFELSLLQLLHKINAKTVQETDLSGITAISEAKNIEEYHPILPKPFDFLSLLIL</sequence>
<dbReference type="InterPro" id="IPR011682">
    <property type="entry name" value="Glyco_hydro_38_C"/>
</dbReference>
<comment type="caution">
    <text evidence="8">The sequence shown here is derived from an EMBL/GenBank/DDBJ whole genome shotgun (WGS) entry which is preliminary data.</text>
</comment>
<keyword evidence="5 6" id="KW-0326">Glycosidase</keyword>
<dbReference type="Pfam" id="PF07748">
    <property type="entry name" value="Glyco_hydro_38C"/>
    <property type="match status" value="1"/>
</dbReference>
<gene>
    <name evidence="8" type="ORF">CBOVIS_LOCUS441</name>
</gene>
<evidence type="ECO:0000256" key="2">
    <source>
        <dbReference type="ARBA" id="ARBA00022723"/>
    </source>
</evidence>
<keyword evidence="3 6" id="KW-0378">Hydrolase</keyword>
<dbReference type="InterPro" id="IPR028995">
    <property type="entry name" value="Glyco_hydro_57/38_cen_sf"/>
</dbReference>
<keyword evidence="4 6" id="KW-0862">Zinc</keyword>
<keyword evidence="2 6" id="KW-0479">Metal-binding</keyword>
<dbReference type="InterPro" id="IPR037094">
    <property type="entry name" value="Glyco_hydro_38_cen_sf"/>
</dbReference>
<accession>A0A8S1EBH6</accession>
<evidence type="ECO:0000256" key="5">
    <source>
        <dbReference type="ARBA" id="ARBA00023295"/>
    </source>
</evidence>
<dbReference type="Gene3D" id="2.60.40.1180">
    <property type="entry name" value="Golgi alpha-mannosidase II"/>
    <property type="match status" value="1"/>
</dbReference>
<evidence type="ECO:0000256" key="6">
    <source>
        <dbReference type="RuleBase" id="RU361199"/>
    </source>
</evidence>
<dbReference type="SUPFAM" id="SSF88713">
    <property type="entry name" value="Glycoside hydrolase/deacetylase"/>
    <property type="match status" value="1"/>
</dbReference>
<evidence type="ECO:0000313" key="9">
    <source>
        <dbReference type="Proteomes" id="UP000494206"/>
    </source>
</evidence>
<dbReference type="GO" id="GO:0006013">
    <property type="term" value="P:mannose metabolic process"/>
    <property type="evidence" value="ECO:0007669"/>
    <property type="project" value="InterPro"/>
</dbReference>
<dbReference type="PANTHER" id="PTHR11607:SF71">
    <property type="entry name" value="ALPHA-MANNOSIDASE"/>
    <property type="match status" value="1"/>
</dbReference>
<dbReference type="OrthoDB" id="10261055at2759"/>
<comment type="cofactor">
    <cofactor evidence="6">
        <name>Zn(2+)</name>
        <dbReference type="ChEBI" id="CHEBI:29105"/>
    </cofactor>
    <text evidence="6">Binds 1 zinc ion per subunit.</text>
</comment>